<dbReference type="InterPro" id="IPR017441">
    <property type="entry name" value="Protein_kinase_ATP_BS"/>
</dbReference>
<dbReference type="InterPro" id="IPR016137">
    <property type="entry name" value="RGS"/>
</dbReference>
<reference evidence="11" key="1">
    <citation type="submission" date="2021-01" db="EMBL/GenBank/DDBJ databases">
        <authorList>
            <person name="Corre E."/>
            <person name="Pelletier E."/>
            <person name="Niang G."/>
            <person name="Scheremetjew M."/>
            <person name="Finn R."/>
            <person name="Kale V."/>
            <person name="Holt S."/>
            <person name="Cochrane G."/>
            <person name="Meng A."/>
            <person name="Brown T."/>
            <person name="Cohen L."/>
        </authorList>
    </citation>
    <scope>NUCLEOTIDE SEQUENCE</scope>
    <source>
        <strain evidence="11">CCCM811</strain>
    </source>
</reference>
<feature type="compositionally biased region" description="Basic and acidic residues" evidence="7">
    <location>
        <begin position="1"/>
        <end position="17"/>
    </location>
</feature>
<evidence type="ECO:0000256" key="6">
    <source>
        <dbReference type="PROSITE-ProRule" id="PRU10141"/>
    </source>
</evidence>
<evidence type="ECO:0000259" key="10">
    <source>
        <dbReference type="PROSITE" id="PS51285"/>
    </source>
</evidence>
<feature type="region of interest" description="Disordered" evidence="7">
    <location>
        <begin position="1"/>
        <end position="55"/>
    </location>
</feature>
<keyword evidence="5 6" id="KW-0067">ATP-binding</keyword>
<dbReference type="InterPro" id="IPR044926">
    <property type="entry name" value="RGS_subdomain_2"/>
</dbReference>
<dbReference type="InterPro" id="IPR000719">
    <property type="entry name" value="Prot_kinase_dom"/>
</dbReference>
<feature type="domain" description="RGS" evidence="9">
    <location>
        <begin position="79"/>
        <end position="205"/>
    </location>
</feature>
<dbReference type="Gene3D" id="1.10.167.10">
    <property type="entry name" value="Regulator of G-protein Signalling 4, domain 2"/>
    <property type="match status" value="1"/>
</dbReference>
<evidence type="ECO:0008006" key="12">
    <source>
        <dbReference type="Google" id="ProtNLM"/>
    </source>
</evidence>
<keyword evidence="4" id="KW-0418">Kinase</keyword>
<evidence type="ECO:0000259" key="8">
    <source>
        <dbReference type="PROSITE" id="PS50011"/>
    </source>
</evidence>
<feature type="domain" description="AGC-kinase C-terminal" evidence="10">
    <location>
        <begin position="517"/>
        <end position="581"/>
    </location>
</feature>
<feature type="region of interest" description="Disordered" evidence="7">
    <location>
        <begin position="419"/>
        <end position="451"/>
    </location>
</feature>
<evidence type="ECO:0000256" key="1">
    <source>
        <dbReference type="ARBA" id="ARBA00022527"/>
    </source>
</evidence>
<dbReference type="InterPro" id="IPR008271">
    <property type="entry name" value="Ser/Thr_kinase_AS"/>
</dbReference>
<dbReference type="Pfam" id="PF00069">
    <property type="entry name" value="Pkinase"/>
    <property type="match status" value="1"/>
</dbReference>
<dbReference type="InterPro" id="IPR036305">
    <property type="entry name" value="RGS_sf"/>
</dbReference>
<sequence length="602" mass="69130">MLGERDGEEKGDHEKSHPNSIGEPDDPVGMDQRLAVKQPQTRTISSEHRQRIQKKPKLKLKKIEELGSELEAYRKKYATFDEIYKHTLGYYFLSQYIRERRLTACFDFVNKVDVYRGLQKPTKRAAESALGALRHVAIIQSSANADGKTQTRTPPNALPVEEVVAKLKDGRLDRDVFDKCYARVKEVLVSFYTPFLKSKYFVRFVQFMEYSRRQIKPGDLQSLAPLGQGAFGRVVAVEKRDTRALFAMKEIPKSVLRKHKTGWMCLNEMQLLSRTKSPFVLSLKYSFHSERAVHLVFEMCMGGDLRQYLEKGAFDLKRTTFYVAEILLGIDHIHSLEYCYRDLKPSNILLTQTGHCKISDLGLVVRLPKPPKVLKHVAGTPGYWPPEIVARTGTYPSSDYWSLGVLTYAMLAGKKIPDPLDGKRPGDSKKRSKRRSSRKAKEKSEFKSWSPFSSHAAEQKVAKKDPKMKYIDATIKFPESIKGDARDFIERMLVIDPKKRLGGTKGLKEIKRHPLFKELDWQALSRLESEPPFVPPKRILDKRRKTVGKTLEFQPVKDDNEEKKFYDGFMFANEEGFFEEVVDALEDEEKLRLEGTDCCSIS</sequence>
<evidence type="ECO:0000256" key="7">
    <source>
        <dbReference type="SAM" id="MobiDB-lite"/>
    </source>
</evidence>
<dbReference type="AlphaFoldDB" id="A0A7S3YHF5"/>
<evidence type="ECO:0000256" key="2">
    <source>
        <dbReference type="ARBA" id="ARBA00022679"/>
    </source>
</evidence>
<dbReference type="GO" id="GO:0004674">
    <property type="term" value="F:protein serine/threonine kinase activity"/>
    <property type="evidence" value="ECO:0007669"/>
    <property type="project" value="UniProtKB-KW"/>
</dbReference>
<evidence type="ECO:0000256" key="5">
    <source>
        <dbReference type="ARBA" id="ARBA00022840"/>
    </source>
</evidence>
<proteinExistence type="predicted"/>
<dbReference type="PROSITE" id="PS00107">
    <property type="entry name" value="PROTEIN_KINASE_ATP"/>
    <property type="match status" value="1"/>
</dbReference>
<evidence type="ECO:0000259" key="9">
    <source>
        <dbReference type="PROSITE" id="PS50132"/>
    </source>
</evidence>
<dbReference type="EMBL" id="HBIV01006936">
    <property type="protein sequence ID" value="CAE0651739.1"/>
    <property type="molecule type" value="Transcribed_RNA"/>
</dbReference>
<name>A0A7S3YHF5_9EUKA</name>
<feature type="compositionally biased region" description="Basic and acidic residues" evidence="7">
    <location>
        <begin position="419"/>
        <end position="429"/>
    </location>
</feature>
<dbReference type="InterPro" id="IPR045270">
    <property type="entry name" value="STKc_AGC"/>
</dbReference>
<dbReference type="InterPro" id="IPR000961">
    <property type="entry name" value="AGC-kinase_C"/>
</dbReference>
<accession>A0A7S3YHF5</accession>
<evidence type="ECO:0000313" key="11">
    <source>
        <dbReference type="EMBL" id="CAE0651739.1"/>
    </source>
</evidence>
<feature type="binding site" evidence="6">
    <location>
        <position position="249"/>
    </location>
    <ligand>
        <name>ATP</name>
        <dbReference type="ChEBI" id="CHEBI:30616"/>
    </ligand>
</feature>
<dbReference type="SMART" id="SM00220">
    <property type="entry name" value="S_TKc"/>
    <property type="match status" value="1"/>
</dbReference>
<dbReference type="Gene3D" id="1.10.510.10">
    <property type="entry name" value="Transferase(Phosphotransferase) domain 1"/>
    <property type="match status" value="1"/>
</dbReference>
<dbReference type="GO" id="GO:0005524">
    <property type="term" value="F:ATP binding"/>
    <property type="evidence" value="ECO:0007669"/>
    <property type="project" value="UniProtKB-UniRule"/>
</dbReference>
<dbReference type="PROSITE" id="PS51285">
    <property type="entry name" value="AGC_KINASE_CTER"/>
    <property type="match status" value="1"/>
</dbReference>
<feature type="domain" description="Protein kinase" evidence="8">
    <location>
        <begin position="220"/>
        <end position="516"/>
    </location>
</feature>
<gene>
    <name evidence="11" type="ORF">LGLO00237_LOCUS5112</name>
</gene>
<keyword evidence="2" id="KW-0808">Transferase</keyword>
<dbReference type="CDD" id="cd05123">
    <property type="entry name" value="STKc_AGC"/>
    <property type="match status" value="1"/>
</dbReference>
<dbReference type="PROSITE" id="PS50011">
    <property type="entry name" value="PROTEIN_KINASE_DOM"/>
    <property type="match status" value="1"/>
</dbReference>
<dbReference type="InterPro" id="IPR011009">
    <property type="entry name" value="Kinase-like_dom_sf"/>
</dbReference>
<organism evidence="11">
    <name type="scientific">Lotharella globosa</name>
    <dbReference type="NCBI Taxonomy" id="91324"/>
    <lineage>
        <taxon>Eukaryota</taxon>
        <taxon>Sar</taxon>
        <taxon>Rhizaria</taxon>
        <taxon>Cercozoa</taxon>
        <taxon>Chlorarachniophyceae</taxon>
        <taxon>Lotharella</taxon>
    </lineage>
</organism>
<feature type="compositionally biased region" description="Basic residues" evidence="7">
    <location>
        <begin position="430"/>
        <end position="441"/>
    </location>
</feature>
<dbReference type="PANTHER" id="PTHR24355:SF18">
    <property type="entry name" value="G PROTEIN-COUPLED RECEPTOR KINASE"/>
    <property type="match status" value="1"/>
</dbReference>
<dbReference type="PROSITE" id="PS00108">
    <property type="entry name" value="PROTEIN_KINASE_ST"/>
    <property type="match status" value="1"/>
</dbReference>
<evidence type="ECO:0000256" key="3">
    <source>
        <dbReference type="ARBA" id="ARBA00022741"/>
    </source>
</evidence>
<dbReference type="Gene3D" id="3.30.200.20">
    <property type="entry name" value="Phosphorylase Kinase, domain 1"/>
    <property type="match status" value="1"/>
</dbReference>
<dbReference type="SUPFAM" id="SSF56112">
    <property type="entry name" value="Protein kinase-like (PK-like)"/>
    <property type="match status" value="1"/>
</dbReference>
<keyword evidence="1" id="KW-0723">Serine/threonine-protein kinase</keyword>
<protein>
    <recommendedName>
        <fullName evidence="12">Protein kinase domain-containing protein</fullName>
    </recommendedName>
</protein>
<dbReference type="SUPFAM" id="SSF48097">
    <property type="entry name" value="Regulator of G-protein signaling, RGS"/>
    <property type="match status" value="1"/>
</dbReference>
<dbReference type="PROSITE" id="PS50132">
    <property type="entry name" value="RGS"/>
    <property type="match status" value="1"/>
</dbReference>
<keyword evidence="3 6" id="KW-0547">Nucleotide-binding</keyword>
<evidence type="ECO:0000256" key="4">
    <source>
        <dbReference type="ARBA" id="ARBA00022777"/>
    </source>
</evidence>
<dbReference type="PANTHER" id="PTHR24355">
    <property type="entry name" value="G PROTEIN-COUPLED RECEPTOR KINASE/RIBOSOMAL PROTEIN S6 KINASE"/>
    <property type="match status" value="1"/>
</dbReference>